<dbReference type="STRING" id="1397666.RS24_02082"/>
<keyword evidence="7" id="KW-1185">Reference proteome</keyword>
<dbReference type="InterPro" id="IPR029510">
    <property type="entry name" value="Ald_DH_CS_GLU"/>
</dbReference>
<dbReference type="Gene3D" id="3.40.605.10">
    <property type="entry name" value="Aldehyde Dehydrogenase, Chain A, domain 1"/>
    <property type="match status" value="1"/>
</dbReference>
<dbReference type="AlphaFoldDB" id="U2XTL2"/>
<dbReference type="CDD" id="cd07093">
    <property type="entry name" value="ALDH_F8_HMSADH"/>
    <property type="match status" value="1"/>
</dbReference>
<dbReference type="PATRIC" id="fig|1397666.3.peg.1912"/>
<keyword evidence="2 4" id="KW-0560">Oxidoreductase</keyword>
<evidence type="ECO:0000256" key="3">
    <source>
        <dbReference type="PROSITE-ProRule" id="PRU10007"/>
    </source>
</evidence>
<dbReference type="InterPro" id="IPR016160">
    <property type="entry name" value="Ald_DH_CS_CYS"/>
</dbReference>
<evidence type="ECO:0000259" key="5">
    <source>
        <dbReference type="Pfam" id="PF00171"/>
    </source>
</evidence>
<evidence type="ECO:0000313" key="7">
    <source>
        <dbReference type="Proteomes" id="UP000016762"/>
    </source>
</evidence>
<accession>U2XTL2</accession>
<gene>
    <name evidence="6" type="ORF">RS24_02082</name>
</gene>
<dbReference type="GO" id="GO:0016620">
    <property type="term" value="F:oxidoreductase activity, acting on the aldehyde or oxo group of donors, NAD or NADP as acceptor"/>
    <property type="evidence" value="ECO:0007669"/>
    <property type="project" value="InterPro"/>
</dbReference>
<comment type="similarity">
    <text evidence="1 4">Belongs to the aldehyde dehydrogenase family.</text>
</comment>
<dbReference type="InterPro" id="IPR015590">
    <property type="entry name" value="Aldehyde_DH_dom"/>
</dbReference>
<dbReference type="Pfam" id="PF00171">
    <property type="entry name" value="Aldedh"/>
    <property type="match status" value="1"/>
</dbReference>
<dbReference type="OrthoDB" id="9761688at2"/>
<name>U2XTL2_9PROT</name>
<protein>
    <recommendedName>
        <fullName evidence="5">Aldehyde dehydrogenase domain-containing protein</fullName>
    </recommendedName>
</protein>
<organism evidence="6 7">
    <name type="scientific">Candidatus Micropelagius thuwalensis</name>
    <dbReference type="NCBI Taxonomy" id="1397666"/>
    <lineage>
        <taxon>Bacteria</taxon>
        <taxon>Pseudomonadati</taxon>
        <taxon>Pseudomonadota</taxon>
        <taxon>Alphaproteobacteria</taxon>
        <taxon>PS1 clade</taxon>
        <taxon>Candidatus Micropelagius</taxon>
    </lineage>
</organism>
<evidence type="ECO:0000256" key="4">
    <source>
        <dbReference type="RuleBase" id="RU003345"/>
    </source>
</evidence>
<dbReference type="EMBL" id="AWXE01000005">
    <property type="protein sequence ID" value="ERL46011.1"/>
    <property type="molecule type" value="Genomic_DNA"/>
</dbReference>
<evidence type="ECO:0000256" key="1">
    <source>
        <dbReference type="ARBA" id="ARBA00009986"/>
    </source>
</evidence>
<dbReference type="PROSITE" id="PS00070">
    <property type="entry name" value="ALDEHYDE_DEHYDR_CYS"/>
    <property type="match status" value="1"/>
</dbReference>
<dbReference type="InterPro" id="IPR016161">
    <property type="entry name" value="Ald_DH/histidinol_DH"/>
</dbReference>
<evidence type="ECO:0000313" key="6">
    <source>
        <dbReference type="EMBL" id="ERL46011.1"/>
    </source>
</evidence>
<comment type="caution">
    <text evidence="6">The sequence shown here is derived from an EMBL/GenBank/DDBJ whole genome shotgun (WGS) entry which is preliminary data.</text>
</comment>
<dbReference type="eggNOG" id="COG1012">
    <property type="taxonomic scope" value="Bacteria"/>
</dbReference>
<feature type="domain" description="Aldehyde dehydrogenase" evidence="5">
    <location>
        <begin position="31"/>
        <end position="486"/>
    </location>
</feature>
<dbReference type="RefSeq" id="WP_021777984.1">
    <property type="nucleotide sequence ID" value="NZ_AWXE01000005.1"/>
</dbReference>
<dbReference type="InterPro" id="IPR016163">
    <property type="entry name" value="Ald_DH_C"/>
</dbReference>
<dbReference type="FunFam" id="3.40.309.10:FF:000012">
    <property type="entry name" value="Betaine aldehyde dehydrogenase"/>
    <property type="match status" value="1"/>
</dbReference>
<proteinExistence type="inferred from homology"/>
<dbReference type="PROSITE" id="PS00687">
    <property type="entry name" value="ALDEHYDE_DEHYDR_GLU"/>
    <property type="match status" value="1"/>
</dbReference>
<reference evidence="6 7" key="1">
    <citation type="journal article" date="2014" name="FEMS Microbiol. Ecol.">
        <title>Genomic differentiation among two strains of the PS1 clade isolated from geographically separated marine habitats.</title>
        <authorList>
            <person name="Jimenez-Infante F."/>
            <person name="Ngugi D.K."/>
            <person name="Alam I."/>
            <person name="Rashid M."/>
            <person name="Baalawi W."/>
            <person name="Kamau A.A."/>
            <person name="Bajic V.B."/>
            <person name="Stingl U."/>
        </authorList>
    </citation>
    <scope>NUCLEOTIDE SEQUENCE [LARGE SCALE GENOMIC DNA]</scope>
    <source>
        <strain evidence="6 7">RS24</strain>
    </source>
</reference>
<dbReference type="PANTHER" id="PTHR11699">
    <property type="entry name" value="ALDEHYDE DEHYDROGENASE-RELATED"/>
    <property type="match status" value="1"/>
</dbReference>
<evidence type="ECO:0000256" key="2">
    <source>
        <dbReference type="ARBA" id="ARBA00023002"/>
    </source>
</evidence>
<dbReference type="Gene3D" id="3.40.309.10">
    <property type="entry name" value="Aldehyde Dehydrogenase, Chain A, domain 2"/>
    <property type="match status" value="1"/>
</dbReference>
<sequence>MNEAQTIKAQVQPITECKNLINDEAFGSDSVLPVYNPATGEQIAALHEADAQIVDRAVSAAQKSFQSGVWRDLTVEERQSVLRKIAQFVDEHAETLAGLECLNTGIPYAHLLAGQIRRVALNFRFFADYIGQSEGDLYTQNPDYLTYVRRDPVGVCALVGPWNAPLALTTMKLAAALAFGNSCVVKASEQTPMTLLALMPLLQQAGVPDGVVNVVNGSGVVTGAALSAHAGIARISFTGGTETGKQIMTLAAQNLTPVTMELGGKSANIIFASADLEKAVDGALLGIFSNNGQQCLAGSRIFLESGIAGDFIDTLITRTQNIRVGDPFDPETEIGALGSKTHMEKVLSYVGIGQKEGGNLLTGGERIEALAPGAFMQPTLMQVGDNATRLCQEEIFGPFGVIQTFDSAEQAWALANDTSFGLVSYVWSENLSTIMDAQKRLESGLLWVNTPMVRELRAPFGGVKDSGIGRESGKACEQFYTEEKTVTLPVQSQILTKLGNPDTRGS</sequence>
<dbReference type="FunFam" id="3.40.605.10:FF:000007">
    <property type="entry name" value="NAD/NADP-dependent betaine aldehyde dehydrogenase"/>
    <property type="match status" value="1"/>
</dbReference>
<dbReference type="InterPro" id="IPR016162">
    <property type="entry name" value="Ald_DH_N"/>
</dbReference>
<dbReference type="SUPFAM" id="SSF53720">
    <property type="entry name" value="ALDH-like"/>
    <property type="match status" value="1"/>
</dbReference>
<feature type="active site" evidence="3">
    <location>
        <position position="261"/>
    </location>
</feature>
<dbReference type="Proteomes" id="UP000016762">
    <property type="component" value="Unassembled WGS sequence"/>
</dbReference>